<dbReference type="Gene3D" id="1.20.1250.20">
    <property type="entry name" value="MFS general substrate transporter like domains"/>
    <property type="match status" value="1"/>
</dbReference>
<dbReference type="Pfam" id="PF07690">
    <property type="entry name" value="MFS_1"/>
    <property type="match status" value="2"/>
</dbReference>
<feature type="transmembrane region" description="Helical" evidence="1">
    <location>
        <begin position="250"/>
        <end position="269"/>
    </location>
</feature>
<keyword evidence="1" id="KW-1133">Transmembrane helix</keyword>
<feature type="transmembrane region" description="Helical" evidence="1">
    <location>
        <begin position="97"/>
        <end position="115"/>
    </location>
</feature>
<feature type="transmembrane region" description="Helical" evidence="1">
    <location>
        <begin position="169"/>
        <end position="189"/>
    </location>
</feature>
<organism evidence="3">
    <name type="scientific">marine metagenome</name>
    <dbReference type="NCBI Taxonomy" id="408172"/>
    <lineage>
        <taxon>unclassified sequences</taxon>
        <taxon>metagenomes</taxon>
        <taxon>ecological metagenomes</taxon>
    </lineage>
</organism>
<sequence>MRSNVLILACCQALTMSGSSLIILTASLVGTILAPHPQWATLPVACMFTGTLIATFPASMLMKRIGRRAGFYVGLTIGLIGAIIVTTGITTGIIDGGFFYFCMGSLLIGVVNAFGQYYRFAASDVATSEYRSRAISWVLAGGIVAAFIGPGIAIWTWDMVATVPYAGSYSMLVGLYAISMLLLFFARFPKPSIEERSGDTRPLSQIIRQPEFFVAVIGATVAYGSMNLIMVSTPVEMQGCGYLLPDSASVIMWHILAMFAPSFVTGHLIRHFGVTRIMVTGTLLLVVCVTINLNGSSLIHFTAALIALGLGWNFLFIGGTTLLADAYRPAEKAKTQGFNDLIIFSTVAMTAVTSGLMHHHFGWETINLAVIPAIVLAFAATLWLDRRRRRQMQHRTV</sequence>
<feature type="transmembrane region" description="Helical" evidence="1">
    <location>
        <begin position="276"/>
        <end position="293"/>
    </location>
</feature>
<feature type="transmembrane region" description="Helical" evidence="1">
    <location>
        <begin position="69"/>
        <end position="91"/>
    </location>
</feature>
<feature type="transmembrane region" description="Helical" evidence="1">
    <location>
        <begin position="338"/>
        <end position="359"/>
    </location>
</feature>
<dbReference type="InterPro" id="IPR020846">
    <property type="entry name" value="MFS_dom"/>
</dbReference>
<feature type="transmembrane region" description="Helical" evidence="1">
    <location>
        <begin position="365"/>
        <end position="384"/>
    </location>
</feature>
<name>A0A381PN15_9ZZZZ</name>
<dbReference type="PANTHER" id="PTHR23534">
    <property type="entry name" value="MFS PERMEASE"/>
    <property type="match status" value="1"/>
</dbReference>
<feature type="transmembrane region" description="Helical" evidence="1">
    <location>
        <begin position="299"/>
        <end position="326"/>
    </location>
</feature>
<dbReference type="AlphaFoldDB" id="A0A381PN15"/>
<evidence type="ECO:0000259" key="2">
    <source>
        <dbReference type="PROSITE" id="PS50850"/>
    </source>
</evidence>
<keyword evidence="1" id="KW-0472">Membrane</keyword>
<reference evidence="3" key="1">
    <citation type="submission" date="2018-05" db="EMBL/GenBank/DDBJ databases">
        <authorList>
            <person name="Lanie J.A."/>
            <person name="Ng W.-L."/>
            <person name="Kazmierczak K.M."/>
            <person name="Andrzejewski T.M."/>
            <person name="Davidsen T.M."/>
            <person name="Wayne K.J."/>
            <person name="Tettelin H."/>
            <person name="Glass J.I."/>
            <person name="Rusch D."/>
            <person name="Podicherti R."/>
            <person name="Tsui H.-C.T."/>
            <person name="Winkler M.E."/>
        </authorList>
    </citation>
    <scope>NUCLEOTIDE SEQUENCE</scope>
</reference>
<evidence type="ECO:0000256" key="1">
    <source>
        <dbReference type="SAM" id="Phobius"/>
    </source>
</evidence>
<accession>A0A381PN15</accession>
<dbReference type="InterPro" id="IPR011701">
    <property type="entry name" value="MFS"/>
</dbReference>
<gene>
    <name evidence="3" type="ORF">METZ01_LOCUS19727</name>
</gene>
<protein>
    <recommendedName>
        <fullName evidence="2">Major facilitator superfamily (MFS) profile domain-containing protein</fullName>
    </recommendedName>
</protein>
<dbReference type="GO" id="GO:0022857">
    <property type="term" value="F:transmembrane transporter activity"/>
    <property type="evidence" value="ECO:0007669"/>
    <property type="project" value="InterPro"/>
</dbReference>
<keyword evidence="1" id="KW-0812">Transmembrane</keyword>
<dbReference type="PROSITE" id="PS50850">
    <property type="entry name" value="MFS"/>
    <property type="match status" value="1"/>
</dbReference>
<evidence type="ECO:0000313" key="3">
    <source>
        <dbReference type="EMBL" id="SUZ66873.1"/>
    </source>
</evidence>
<feature type="transmembrane region" description="Helical" evidence="1">
    <location>
        <begin position="41"/>
        <end position="62"/>
    </location>
</feature>
<dbReference type="PANTHER" id="PTHR23534:SF1">
    <property type="entry name" value="MAJOR FACILITATOR SUPERFAMILY PROTEIN"/>
    <property type="match status" value="1"/>
</dbReference>
<feature type="domain" description="Major facilitator superfamily (MFS) profile" evidence="2">
    <location>
        <begin position="211"/>
        <end position="397"/>
    </location>
</feature>
<dbReference type="InterPro" id="IPR036259">
    <property type="entry name" value="MFS_trans_sf"/>
</dbReference>
<proteinExistence type="predicted"/>
<feature type="transmembrane region" description="Helical" evidence="1">
    <location>
        <begin position="210"/>
        <end position="230"/>
    </location>
</feature>
<dbReference type="EMBL" id="UINC01000995">
    <property type="protein sequence ID" value="SUZ66873.1"/>
    <property type="molecule type" value="Genomic_DNA"/>
</dbReference>
<dbReference type="SUPFAM" id="SSF103473">
    <property type="entry name" value="MFS general substrate transporter"/>
    <property type="match status" value="1"/>
</dbReference>
<feature type="transmembrane region" description="Helical" evidence="1">
    <location>
        <begin position="135"/>
        <end position="157"/>
    </location>
</feature>